<reference evidence="1 2" key="1">
    <citation type="submission" date="2013-09" db="EMBL/GenBank/DDBJ databases">
        <title>Corchorus capsularis genome sequencing.</title>
        <authorList>
            <person name="Alam M."/>
            <person name="Haque M.S."/>
            <person name="Islam M.S."/>
            <person name="Emdad E.M."/>
            <person name="Islam M.M."/>
            <person name="Ahmed B."/>
            <person name="Halim A."/>
            <person name="Hossen Q.M.M."/>
            <person name="Hossain M.Z."/>
            <person name="Ahmed R."/>
            <person name="Khan M.M."/>
            <person name="Islam R."/>
            <person name="Rashid M.M."/>
            <person name="Khan S.A."/>
            <person name="Rahman M.S."/>
            <person name="Alam M."/>
        </authorList>
    </citation>
    <scope>NUCLEOTIDE SEQUENCE [LARGE SCALE GENOMIC DNA]</scope>
    <source>
        <strain evidence="2">cv. CVL-1</strain>
        <tissue evidence="1">Whole seedling</tissue>
    </source>
</reference>
<dbReference type="Gramene" id="OMP08072">
    <property type="protein sequence ID" value="OMP08072"/>
    <property type="gene ID" value="CCACVL1_01170"/>
</dbReference>
<dbReference type="Proteomes" id="UP000188268">
    <property type="component" value="Unassembled WGS sequence"/>
</dbReference>
<feature type="non-terminal residue" evidence="1">
    <location>
        <position position="1"/>
    </location>
</feature>
<comment type="caution">
    <text evidence="1">The sequence shown here is derived from an EMBL/GenBank/DDBJ whole genome shotgun (WGS) entry which is preliminary data.</text>
</comment>
<gene>
    <name evidence="1" type="ORF">CCACVL1_01170</name>
</gene>
<protein>
    <submittedName>
        <fullName evidence="1">Uncharacterized protein</fullName>
    </submittedName>
</protein>
<dbReference type="EMBL" id="AWWV01004017">
    <property type="protein sequence ID" value="OMP08072.1"/>
    <property type="molecule type" value="Genomic_DNA"/>
</dbReference>
<sequence length="19" mass="2408">QHQRKDFNLWNEAIKQSHK</sequence>
<evidence type="ECO:0000313" key="1">
    <source>
        <dbReference type="EMBL" id="OMP08072.1"/>
    </source>
</evidence>
<accession>A0A1R3KLW0</accession>
<keyword evidence="2" id="KW-1185">Reference proteome</keyword>
<evidence type="ECO:0000313" key="2">
    <source>
        <dbReference type="Proteomes" id="UP000188268"/>
    </source>
</evidence>
<dbReference type="AlphaFoldDB" id="A0A1R3KLW0"/>
<proteinExistence type="predicted"/>
<name>A0A1R3KLW0_COCAP</name>
<organism evidence="1 2">
    <name type="scientific">Corchorus capsularis</name>
    <name type="common">Jute</name>
    <dbReference type="NCBI Taxonomy" id="210143"/>
    <lineage>
        <taxon>Eukaryota</taxon>
        <taxon>Viridiplantae</taxon>
        <taxon>Streptophyta</taxon>
        <taxon>Embryophyta</taxon>
        <taxon>Tracheophyta</taxon>
        <taxon>Spermatophyta</taxon>
        <taxon>Magnoliopsida</taxon>
        <taxon>eudicotyledons</taxon>
        <taxon>Gunneridae</taxon>
        <taxon>Pentapetalae</taxon>
        <taxon>rosids</taxon>
        <taxon>malvids</taxon>
        <taxon>Malvales</taxon>
        <taxon>Malvaceae</taxon>
        <taxon>Grewioideae</taxon>
        <taxon>Apeibeae</taxon>
        <taxon>Corchorus</taxon>
    </lineage>
</organism>